<dbReference type="Pfam" id="PF02469">
    <property type="entry name" value="Fasciclin"/>
    <property type="match status" value="1"/>
</dbReference>
<gene>
    <name evidence="2" type="ORF">DCO56_08715</name>
</gene>
<protein>
    <recommendedName>
        <fullName evidence="1">FAS1 domain-containing protein</fullName>
    </recommendedName>
</protein>
<organism evidence="2 3">
    <name type="scientific">Sphingobacterium athyrii</name>
    <dbReference type="NCBI Taxonomy" id="2152717"/>
    <lineage>
        <taxon>Bacteria</taxon>
        <taxon>Pseudomonadati</taxon>
        <taxon>Bacteroidota</taxon>
        <taxon>Sphingobacteriia</taxon>
        <taxon>Sphingobacteriales</taxon>
        <taxon>Sphingobacteriaceae</taxon>
        <taxon>Sphingobacterium</taxon>
    </lineage>
</organism>
<reference evidence="2 3" key="1">
    <citation type="submission" date="2018-04" db="EMBL/GenBank/DDBJ databases">
        <title>Sphingobacterium sp. M46 Genome.</title>
        <authorList>
            <person name="Cheng J."/>
            <person name="Li Y."/>
        </authorList>
    </citation>
    <scope>NUCLEOTIDE SEQUENCE [LARGE SCALE GENOMIC DNA]</scope>
    <source>
        <strain evidence="2 3">M46</strain>
    </source>
</reference>
<dbReference type="PROSITE" id="PS51257">
    <property type="entry name" value="PROKAR_LIPOPROTEIN"/>
    <property type="match status" value="1"/>
</dbReference>
<dbReference type="EMBL" id="QCXX01000002">
    <property type="protein sequence ID" value="PUV25016.1"/>
    <property type="molecule type" value="Genomic_DNA"/>
</dbReference>
<comment type="caution">
    <text evidence="2">The sequence shown here is derived from an EMBL/GenBank/DDBJ whole genome shotgun (WGS) entry which is preliminary data.</text>
</comment>
<evidence type="ECO:0000259" key="1">
    <source>
        <dbReference type="PROSITE" id="PS50213"/>
    </source>
</evidence>
<keyword evidence="3" id="KW-1185">Reference proteome</keyword>
<dbReference type="InterPro" id="IPR050904">
    <property type="entry name" value="Adhesion/Biosynth-related"/>
</dbReference>
<proteinExistence type="predicted"/>
<dbReference type="AlphaFoldDB" id="A0A363NW26"/>
<dbReference type="PANTHER" id="PTHR10900:SF77">
    <property type="entry name" value="FI19380P1"/>
    <property type="match status" value="1"/>
</dbReference>
<sequence>MNRIIALLLLLIAVVSCKQEEYMPEPYGEKVPYVEKDKKSLDALLMDSKSHLFKIALDGSTVRTLLDKEWKNLPLTFLVPSDAAFTAAGMTQEKLKNMSTAALDSIVLYHVLADKIDSANVHATYGSVRLKSKLEDKELRQGNQYASSAYSYYHYLAITAKKILLNGKTVGDYRIENAVEADVIFIDTFLKKPEKTLWQTMKTDSRLSMFLEIVEANDDSYAQSFSLDEDPWFVYNMEEAVMKNQLDLSVDPYNPGATYISHQTSVFAPTNEAFIKAGYETAAEFIRLNDAHWKYRGQYLRFSDGAPYNYRTFHKNDSVLTYHHGWGQRYYPTDGGGSGFSTVFFSNDLTNEYLGDYILQMESYDPNSQPRMTCPYRFSRENGQLKISLKNARKGSEPATVVEQDILTLNGPLYLVDRLFIPNKF</sequence>
<evidence type="ECO:0000313" key="2">
    <source>
        <dbReference type="EMBL" id="PUV25016.1"/>
    </source>
</evidence>
<dbReference type="OrthoDB" id="624512at2"/>
<dbReference type="Gene3D" id="2.30.180.10">
    <property type="entry name" value="FAS1 domain"/>
    <property type="match status" value="2"/>
</dbReference>
<dbReference type="RefSeq" id="WP_108633348.1">
    <property type="nucleotide sequence ID" value="NZ_QCXX01000002.1"/>
</dbReference>
<dbReference type="Proteomes" id="UP000250831">
    <property type="component" value="Unassembled WGS sequence"/>
</dbReference>
<dbReference type="PROSITE" id="PS50213">
    <property type="entry name" value="FAS1"/>
    <property type="match status" value="1"/>
</dbReference>
<dbReference type="SUPFAM" id="SSF82153">
    <property type="entry name" value="FAS1 domain"/>
    <property type="match status" value="2"/>
</dbReference>
<dbReference type="PANTHER" id="PTHR10900">
    <property type="entry name" value="PERIOSTIN-RELATED"/>
    <property type="match status" value="1"/>
</dbReference>
<evidence type="ECO:0000313" key="3">
    <source>
        <dbReference type="Proteomes" id="UP000250831"/>
    </source>
</evidence>
<name>A0A363NW26_9SPHI</name>
<dbReference type="InterPro" id="IPR036378">
    <property type="entry name" value="FAS1_dom_sf"/>
</dbReference>
<dbReference type="InterPro" id="IPR000782">
    <property type="entry name" value="FAS1_domain"/>
</dbReference>
<feature type="domain" description="FAS1" evidence="1">
    <location>
        <begin position="37"/>
        <end position="190"/>
    </location>
</feature>
<accession>A0A363NW26</accession>